<dbReference type="Pfam" id="PF00440">
    <property type="entry name" value="TetR_N"/>
    <property type="match status" value="1"/>
</dbReference>
<dbReference type="GO" id="GO:0003700">
    <property type="term" value="F:DNA-binding transcription factor activity"/>
    <property type="evidence" value="ECO:0007669"/>
    <property type="project" value="TreeGrafter"/>
</dbReference>
<protein>
    <submittedName>
        <fullName evidence="6">TetR/AcrR family transcriptional regulator</fullName>
    </submittedName>
</protein>
<dbReference type="InterPro" id="IPR009057">
    <property type="entry name" value="Homeodomain-like_sf"/>
</dbReference>
<dbReference type="SUPFAM" id="SSF46689">
    <property type="entry name" value="Homeodomain-like"/>
    <property type="match status" value="1"/>
</dbReference>
<evidence type="ECO:0000313" key="6">
    <source>
        <dbReference type="EMBL" id="NDL66394.1"/>
    </source>
</evidence>
<comment type="caution">
    <text evidence="6">The sequence shown here is derived from an EMBL/GenBank/DDBJ whole genome shotgun (WGS) entry which is preliminary data.</text>
</comment>
<keyword evidence="1" id="KW-0805">Transcription regulation</keyword>
<dbReference type="RefSeq" id="WP_162369124.1">
    <property type="nucleotide sequence ID" value="NZ_JAAEEH010000002.1"/>
</dbReference>
<dbReference type="Gene3D" id="1.10.357.10">
    <property type="entry name" value="Tetracycline Repressor, domain 2"/>
    <property type="match status" value="1"/>
</dbReference>
<dbReference type="GO" id="GO:0000976">
    <property type="term" value="F:transcription cis-regulatory region binding"/>
    <property type="evidence" value="ECO:0007669"/>
    <property type="project" value="TreeGrafter"/>
</dbReference>
<dbReference type="Gene3D" id="1.10.10.60">
    <property type="entry name" value="Homeodomain-like"/>
    <property type="match status" value="1"/>
</dbReference>
<dbReference type="PRINTS" id="PR00455">
    <property type="entry name" value="HTHTETR"/>
</dbReference>
<name>A0A7X5KL69_9FIRM</name>
<accession>A0A7X5KL69</accession>
<feature type="DNA-binding region" description="H-T-H motif" evidence="4">
    <location>
        <begin position="30"/>
        <end position="49"/>
    </location>
</feature>
<dbReference type="Proteomes" id="UP000461585">
    <property type="component" value="Unassembled WGS sequence"/>
</dbReference>
<feature type="domain" description="HTH tetR-type" evidence="5">
    <location>
        <begin position="7"/>
        <end position="67"/>
    </location>
</feature>
<reference evidence="6 7" key="1">
    <citation type="submission" date="2020-01" db="EMBL/GenBank/DDBJ databases">
        <title>Anaeroalcalibacter tamaniensis gen. nov., sp. nov., moderately halophilic strictly anaerobic fermenter bacterium from mud volcano of Taman peninsula.</title>
        <authorList>
            <person name="Frolova A."/>
            <person name="Merkel A.Y."/>
            <person name="Slobodkin A.I."/>
        </authorList>
    </citation>
    <scope>NUCLEOTIDE SEQUENCE [LARGE SCALE GENOMIC DNA]</scope>
    <source>
        <strain evidence="6 7">F-3ap</strain>
    </source>
</reference>
<dbReference type="PANTHER" id="PTHR30055">
    <property type="entry name" value="HTH-TYPE TRANSCRIPTIONAL REGULATOR RUTR"/>
    <property type="match status" value="1"/>
</dbReference>
<evidence type="ECO:0000256" key="1">
    <source>
        <dbReference type="ARBA" id="ARBA00023015"/>
    </source>
</evidence>
<evidence type="ECO:0000259" key="5">
    <source>
        <dbReference type="PROSITE" id="PS50977"/>
    </source>
</evidence>
<evidence type="ECO:0000313" key="7">
    <source>
        <dbReference type="Proteomes" id="UP000461585"/>
    </source>
</evidence>
<evidence type="ECO:0000256" key="4">
    <source>
        <dbReference type="PROSITE-ProRule" id="PRU00335"/>
    </source>
</evidence>
<proteinExistence type="predicted"/>
<dbReference type="EMBL" id="JAAEEH010000002">
    <property type="protein sequence ID" value="NDL66394.1"/>
    <property type="molecule type" value="Genomic_DNA"/>
</dbReference>
<keyword evidence="3" id="KW-0804">Transcription</keyword>
<keyword evidence="2 4" id="KW-0238">DNA-binding</keyword>
<evidence type="ECO:0000256" key="2">
    <source>
        <dbReference type="ARBA" id="ARBA00023125"/>
    </source>
</evidence>
<gene>
    <name evidence="6" type="ORF">GXN74_01355</name>
</gene>
<dbReference type="PROSITE" id="PS50977">
    <property type="entry name" value="HTH_TETR_2"/>
    <property type="match status" value="1"/>
</dbReference>
<dbReference type="PANTHER" id="PTHR30055:SF234">
    <property type="entry name" value="HTH-TYPE TRANSCRIPTIONAL REGULATOR BETI"/>
    <property type="match status" value="1"/>
</dbReference>
<dbReference type="AlphaFoldDB" id="A0A7X5KL69"/>
<evidence type="ECO:0000256" key="3">
    <source>
        <dbReference type="ARBA" id="ARBA00023163"/>
    </source>
</evidence>
<keyword evidence="7" id="KW-1185">Reference proteome</keyword>
<dbReference type="InterPro" id="IPR050109">
    <property type="entry name" value="HTH-type_TetR-like_transc_reg"/>
</dbReference>
<dbReference type="InterPro" id="IPR001647">
    <property type="entry name" value="HTH_TetR"/>
</dbReference>
<sequence length="215" mass="23826">MTEQKNLSTKDRILHSAAGILCREGVGEVTMSKVAHQAELGKSTIYEHFRSKEDLVAQAILFVFQEMVEGLHAQAGGPETPAAERLRNTVVLLLAALSQDQSGLGRLFEHTDVLVLQAVLGEEHQKRILELHKKGIGYTLELLRDHYKERKLQVEVGEFDALCFQRQLFIHCAAFCGKDLVANLYKDQVADPAGYVLGLMQGFLGALEARSGKAR</sequence>
<organism evidence="6 7">
    <name type="scientific">Anaerotalea alkaliphila</name>
    <dbReference type="NCBI Taxonomy" id="2662126"/>
    <lineage>
        <taxon>Bacteria</taxon>
        <taxon>Bacillati</taxon>
        <taxon>Bacillota</taxon>
        <taxon>Clostridia</taxon>
        <taxon>Eubacteriales</taxon>
        <taxon>Anaerotalea</taxon>
    </lineage>
</organism>